<dbReference type="EMBL" id="PQIB02000008">
    <property type="protein sequence ID" value="RLN03308.1"/>
    <property type="molecule type" value="Genomic_DNA"/>
</dbReference>
<evidence type="ECO:0000313" key="1">
    <source>
        <dbReference type="EMBL" id="RLN03308.1"/>
    </source>
</evidence>
<comment type="caution">
    <text evidence="1">The sequence shown here is derived from an EMBL/GenBank/DDBJ whole genome shotgun (WGS) entry which is preliminary data.</text>
</comment>
<reference evidence="2" key="1">
    <citation type="journal article" date="2019" name="Nat. Commun.">
        <title>The genome of broomcorn millet.</title>
        <authorList>
            <person name="Zou C."/>
            <person name="Miki D."/>
            <person name="Li D."/>
            <person name="Tang Q."/>
            <person name="Xiao L."/>
            <person name="Rajput S."/>
            <person name="Deng P."/>
            <person name="Jia W."/>
            <person name="Huang R."/>
            <person name="Zhang M."/>
            <person name="Sun Y."/>
            <person name="Hu J."/>
            <person name="Fu X."/>
            <person name="Schnable P.S."/>
            <person name="Li F."/>
            <person name="Zhang H."/>
            <person name="Feng B."/>
            <person name="Zhu X."/>
            <person name="Liu R."/>
            <person name="Schnable J.C."/>
            <person name="Zhu J.-K."/>
            <person name="Zhang H."/>
        </authorList>
    </citation>
    <scope>NUCLEOTIDE SEQUENCE [LARGE SCALE GENOMIC DNA]</scope>
</reference>
<evidence type="ECO:0000313" key="2">
    <source>
        <dbReference type="Proteomes" id="UP000275267"/>
    </source>
</evidence>
<dbReference type="AlphaFoldDB" id="A0A3L6RGR2"/>
<gene>
    <name evidence="1" type="ORF">C2845_PM13G02010</name>
</gene>
<keyword evidence="2" id="KW-1185">Reference proteome</keyword>
<accession>A0A3L6RGR2</accession>
<name>A0A3L6RGR2_PANMI</name>
<protein>
    <submittedName>
        <fullName evidence="1">Uncharacterized protein</fullName>
    </submittedName>
</protein>
<dbReference type="SUPFAM" id="SSF49599">
    <property type="entry name" value="TRAF domain-like"/>
    <property type="match status" value="1"/>
</dbReference>
<organism evidence="1 2">
    <name type="scientific">Panicum miliaceum</name>
    <name type="common">Proso millet</name>
    <name type="synonym">Broomcorn millet</name>
    <dbReference type="NCBI Taxonomy" id="4540"/>
    <lineage>
        <taxon>Eukaryota</taxon>
        <taxon>Viridiplantae</taxon>
        <taxon>Streptophyta</taxon>
        <taxon>Embryophyta</taxon>
        <taxon>Tracheophyta</taxon>
        <taxon>Spermatophyta</taxon>
        <taxon>Magnoliopsida</taxon>
        <taxon>Liliopsida</taxon>
        <taxon>Poales</taxon>
        <taxon>Poaceae</taxon>
        <taxon>PACMAD clade</taxon>
        <taxon>Panicoideae</taxon>
        <taxon>Panicodae</taxon>
        <taxon>Paniceae</taxon>
        <taxon>Panicinae</taxon>
        <taxon>Panicum</taxon>
        <taxon>Panicum sect. Panicum</taxon>
    </lineage>
</organism>
<sequence length="53" mass="5869">MASPPHAVTVRGAHQFEIVGYRWSVRFYPGGFSPPHRALVSAFLKLTSKDARA</sequence>
<proteinExistence type="predicted"/>
<dbReference type="Proteomes" id="UP000275267">
    <property type="component" value="Unassembled WGS sequence"/>
</dbReference>